<dbReference type="EMBL" id="DWWI01000190">
    <property type="protein sequence ID" value="HJC43796.1"/>
    <property type="molecule type" value="Genomic_DNA"/>
</dbReference>
<accession>A0A9D2P5L8</accession>
<dbReference type="AlphaFoldDB" id="A0A9D2P5L8"/>
<protein>
    <submittedName>
        <fullName evidence="1">Uncharacterized protein</fullName>
    </submittedName>
</protein>
<dbReference type="Proteomes" id="UP000823895">
    <property type="component" value="Unassembled WGS sequence"/>
</dbReference>
<reference evidence="1" key="2">
    <citation type="submission" date="2021-04" db="EMBL/GenBank/DDBJ databases">
        <authorList>
            <person name="Gilroy R."/>
        </authorList>
    </citation>
    <scope>NUCLEOTIDE SEQUENCE</scope>
    <source>
        <strain evidence="1">CHK165-2605</strain>
    </source>
</reference>
<gene>
    <name evidence="1" type="ORF">H9756_08995</name>
</gene>
<name>A0A9D2P5L8_9FIRM</name>
<evidence type="ECO:0000313" key="1">
    <source>
        <dbReference type="EMBL" id="HJC43796.1"/>
    </source>
</evidence>
<proteinExistence type="predicted"/>
<reference evidence="1" key="1">
    <citation type="journal article" date="2021" name="PeerJ">
        <title>Extensive microbial diversity within the chicken gut microbiome revealed by metagenomics and culture.</title>
        <authorList>
            <person name="Gilroy R."/>
            <person name="Ravi A."/>
            <person name="Getino M."/>
            <person name="Pursley I."/>
            <person name="Horton D.L."/>
            <person name="Alikhan N.F."/>
            <person name="Baker D."/>
            <person name="Gharbi K."/>
            <person name="Hall N."/>
            <person name="Watson M."/>
            <person name="Adriaenssens E.M."/>
            <person name="Foster-Nyarko E."/>
            <person name="Jarju S."/>
            <person name="Secka A."/>
            <person name="Antonio M."/>
            <person name="Oren A."/>
            <person name="Chaudhuri R.R."/>
            <person name="La Ragione R."/>
            <person name="Hildebrand F."/>
            <person name="Pallen M.J."/>
        </authorList>
    </citation>
    <scope>NUCLEOTIDE SEQUENCE</scope>
    <source>
        <strain evidence="1">CHK165-2605</strain>
    </source>
</reference>
<comment type="caution">
    <text evidence="1">The sequence shown here is derived from an EMBL/GenBank/DDBJ whole genome shotgun (WGS) entry which is preliminary data.</text>
</comment>
<organism evidence="1 2">
    <name type="scientific">Candidatus Mediterraneibacter gallistercoris</name>
    <dbReference type="NCBI Taxonomy" id="2838671"/>
    <lineage>
        <taxon>Bacteria</taxon>
        <taxon>Bacillati</taxon>
        <taxon>Bacillota</taxon>
        <taxon>Clostridia</taxon>
        <taxon>Lachnospirales</taxon>
        <taxon>Lachnospiraceae</taxon>
        <taxon>Mediterraneibacter</taxon>
    </lineage>
</organism>
<evidence type="ECO:0000313" key="2">
    <source>
        <dbReference type="Proteomes" id="UP000823895"/>
    </source>
</evidence>
<sequence>MASNYKSLKCNCCAGSLEYNKEKKVWICQYCGNEMRREEEYDGLYTIKNVVKQTLVDIAYGRLDSAEKNLSECEKIDSSYIGTLIARLCFKMFTLTTPGACAPGASKSLIGQLKRGYDELKERDEAISTEEEALYEAFEENGDAFAVLVLVFDSLGDTVHRDFAENLLDASAVYSQTLNESLLNYAMNSGKIEMADTVLANIDNIDCKKAFFLVINKYEDGEKKREHICRIIGNAGLVPDDRYEIEQYLQTSGDSIQTKVCTYDEAGKKGASASIEYVIQYLLAYLDENTELLKKVIGRFCDSKPNDTELYLLIHHIMAGHTFRSASEELGTMAEKGMFIVFSPADIDTMLTRKDLNGDEKVSFLQMIKKWNVNDKTYDNVIGRYLTENSDAVDVRIQVIQELLSSVKTLSTNTVTDYVLKCSADGERKPEIIRMLFGLDLNLSFYRELLSNYMKKSPDDPSVREEIITFLTDLGLQGDPETVIEMACNTSEENLQETIEYIQRMTNNGGRFRNDALSTYLEKARDHCYHSQIIKALYSPAGRISPAAITNYVLFGKDDGTKVQNLRAFSSQCSVPLGTSGCQINHLGHTITCSLIQGYVLATGDSEPTAIDIVNMMKDAGARLNPVIRADQTDMKFKKYAVDNKDALGMLSRKLCEDNKVFSFLF</sequence>